<dbReference type="Gene3D" id="3.40.50.150">
    <property type="entry name" value="Vaccinia Virus protein VP39"/>
    <property type="match status" value="1"/>
</dbReference>
<feature type="transmembrane region" description="Helical" evidence="1">
    <location>
        <begin position="98"/>
        <end position="116"/>
    </location>
</feature>
<comment type="caution">
    <text evidence="2">The sequence shown here is derived from an EMBL/GenBank/DDBJ whole genome shotgun (WGS) entry which is preliminary data.</text>
</comment>
<feature type="transmembrane region" description="Helical" evidence="1">
    <location>
        <begin position="560"/>
        <end position="581"/>
    </location>
</feature>
<feature type="transmembrane region" description="Helical" evidence="1">
    <location>
        <begin position="684"/>
        <end position="703"/>
    </location>
</feature>
<feature type="transmembrane region" description="Helical" evidence="1">
    <location>
        <begin position="128"/>
        <end position="148"/>
    </location>
</feature>
<keyword evidence="3" id="KW-1185">Reference proteome</keyword>
<feature type="transmembrane region" description="Helical" evidence="1">
    <location>
        <begin position="619"/>
        <end position="640"/>
    </location>
</feature>
<feature type="transmembrane region" description="Helical" evidence="1">
    <location>
        <begin position="41"/>
        <end position="61"/>
    </location>
</feature>
<sequence length="731" mass="81883">MSKQGEPIKKGMVITCVTAFSLIIFEICLSRFFAVILDNNYVFLVISMATLGIGFGGYAAYQIKHHLYKRIHQIAIIYLISVMSTTVVMYVLPHLGVIIYVCLSFIPFLLGGMLVAGMMQHHSQHIHMLYFSDLVGAGLGAVAAIFLMDIFNPIQTVGITLVVTALLFAWAGFREIGKRFIYVQTIVLLIFMFNVIYPFERYLPFQAYMTSPNNVFINEKDTKIIYSSWNAFSRTDVYDADDDDLLYITIDGGAVSPISKYDGDLRKVNYLESTTSALAFQTPSRERALIIGVGGGQEVLVAQMKGFRNVESVDINAGSFQAVHSLLSFSGDVLQQQGVQSVVSDGRSYIRKTKNRYDLIYLSLVKKASDNGVGLALTENYIFTQEAMKEYMRKLTDRGQVAFLLHDEAELGKVQYAAIKYFRELQVPESEIKNHIAIVGTYQHLGHVVQGMNESKITRPLIIIKSQPFDTSTSRAIFEETKRIQQIPIHIPYMYDQYAALRGMLSDLKVNVNANRDDMPFFYSRYQGVPISLILILGITLATAIFMFRKTKVPYGRALYFSGLAIGFMMIEVVLIQRLVLPLGHPTSSFVLVLGVLLVSGGLGSLFSAKKNLCFGKRYLPLLIVGMFTFIVEIILLWYGNQAVYVPMVYRIVGFGFILFVLGFFMGMPFPYGLQRLDGHQTAICWGLNGIMTVAGSILAAILSLSFGFVWTMGVGAGIYMLLFCFEPRLR</sequence>
<feature type="transmembrane region" description="Helical" evidence="1">
    <location>
        <begin position="709"/>
        <end position="726"/>
    </location>
</feature>
<dbReference type="InterPro" id="IPR029063">
    <property type="entry name" value="SAM-dependent_MTases_sf"/>
</dbReference>
<reference evidence="2 3" key="1">
    <citation type="submission" date="2023-03" db="EMBL/GenBank/DDBJ databases">
        <title>Bacillus Genome Sequencing.</title>
        <authorList>
            <person name="Dunlap C."/>
        </authorList>
    </citation>
    <scope>NUCLEOTIDE SEQUENCE [LARGE SCALE GENOMIC DNA]</scope>
    <source>
        <strain evidence="2 3">NRS-1351</strain>
    </source>
</reference>
<protein>
    <submittedName>
        <fullName evidence="2">Spermine synthase</fullName>
    </submittedName>
</protein>
<evidence type="ECO:0000313" key="2">
    <source>
        <dbReference type="EMBL" id="MEB4796879.1"/>
    </source>
</evidence>
<evidence type="ECO:0000256" key="1">
    <source>
        <dbReference type="SAM" id="Phobius"/>
    </source>
</evidence>
<dbReference type="Proteomes" id="UP001355653">
    <property type="component" value="Unassembled WGS sequence"/>
</dbReference>
<feature type="transmembrane region" description="Helical" evidence="1">
    <location>
        <begin position="587"/>
        <end position="607"/>
    </location>
</feature>
<feature type="transmembrane region" description="Helical" evidence="1">
    <location>
        <begin position="180"/>
        <end position="199"/>
    </location>
</feature>
<dbReference type="EMBL" id="JAROBY010000041">
    <property type="protein sequence ID" value="MEB4796879.1"/>
    <property type="molecule type" value="Genomic_DNA"/>
</dbReference>
<feature type="transmembrane region" description="Helical" evidence="1">
    <location>
        <begin position="12"/>
        <end position="35"/>
    </location>
</feature>
<organism evidence="2 3">
    <name type="scientific">Paenibacillus chondroitinus</name>
    <dbReference type="NCBI Taxonomy" id="59842"/>
    <lineage>
        <taxon>Bacteria</taxon>
        <taxon>Bacillati</taxon>
        <taxon>Bacillota</taxon>
        <taxon>Bacilli</taxon>
        <taxon>Bacillales</taxon>
        <taxon>Paenibacillaceae</taxon>
        <taxon>Paenibacillus</taxon>
    </lineage>
</organism>
<name>A0ABU6DGJ1_9BACL</name>
<keyword evidence="1" id="KW-1133">Transmembrane helix</keyword>
<feature type="transmembrane region" description="Helical" evidence="1">
    <location>
        <begin position="73"/>
        <end position="92"/>
    </location>
</feature>
<accession>A0ABU6DGJ1</accession>
<dbReference type="SUPFAM" id="SSF53335">
    <property type="entry name" value="S-adenosyl-L-methionine-dependent methyltransferases"/>
    <property type="match status" value="1"/>
</dbReference>
<feature type="transmembrane region" description="Helical" evidence="1">
    <location>
        <begin position="529"/>
        <end position="548"/>
    </location>
</feature>
<evidence type="ECO:0000313" key="3">
    <source>
        <dbReference type="Proteomes" id="UP001355653"/>
    </source>
</evidence>
<keyword evidence="1" id="KW-0472">Membrane</keyword>
<dbReference type="RefSeq" id="WP_127455195.1">
    <property type="nucleotide sequence ID" value="NZ_JAROBY010000041.1"/>
</dbReference>
<feature type="transmembrane region" description="Helical" evidence="1">
    <location>
        <begin position="652"/>
        <end position="672"/>
    </location>
</feature>
<gene>
    <name evidence="2" type="ORF">P5G65_23540</name>
</gene>
<keyword evidence="1" id="KW-0812">Transmembrane</keyword>
<feature type="transmembrane region" description="Helical" evidence="1">
    <location>
        <begin position="154"/>
        <end position="173"/>
    </location>
</feature>
<proteinExistence type="predicted"/>